<dbReference type="SUPFAM" id="SSF52777">
    <property type="entry name" value="CoA-dependent acyltransferases"/>
    <property type="match status" value="1"/>
</dbReference>
<dbReference type="GO" id="GO:0003723">
    <property type="term" value="F:RNA binding"/>
    <property type="evidence" value="ECO:0007669"/>
    <property type="project" value="InterPro"/>
</dbReference>
<dbReference type="SMART" id="SM00359">
    <property type="entry name" value="PUA"/>
    <property type="match status" value="1"/>
</dbReference>
<keyword evidence="8" id="KW-1185">Reference proteome</keyword>
<dbReference type="InterPro" id="IPR000542">
    <property type="entry name" value="Carn_acyl_trans"/>
</dbReference>
<comment type="catalytic activity">
    <reaction evidence="5">
        <text>4,8-dimethylnonanoyl-CoA + (R)-carnitine = O-4,8-dimethylnonanoyl-(R)-carnitine + CoA</text>
        <dbReference type="Rhea" id="RHEA:44860"/>
        <dbReference type="ChEBI" id="CHEBI:16347"/>
        <dbReference type="ChEBI" id="CHEBI:57287"/>
        <dbReference type="ChEBI" id="CHEBI:77061"/>
        <dbReference type="ChEBI" id="CHEBI:84654"/>
    </reaction>
</comment>
<organism evidence="7 8">
    <name type="scientific">Anopheles epiroticus</name>
    <dbReference type="NCBI Taxonomy" id="199890"/>
    <lineage>
        <taxon>Eukaryota</taxon>
        <taxon>Metazoa</taxon>
        <taxon>Ecdysozoa</taxon>
        <taxon>Arthropoda</taxon>
        <taxon>Hexapoda</taxon>
        <taxon>Insecta</taxon>
        <taxon>Pterygota</taxon>
        <taxon>Neoptera</taxon>
        <taxon>Endopterygota</taxon>
        <taxon>Diptera</taxon>
        <taxon>Nematocera</taxon>
        <taxon>Culicoidea</taxon>
        <taxon>Culicidae</taxon>
        <taxon>Anophelinae</taxon>
        <taxon>Anopheles</taxon>
    </lineage>
</organism>
<evidence type="ECO:0000256" key="3">
    <source>
        <dbReference type="ARBA" id="ARBA00018162"/>
    </source>
</evidence>
<dbReference type="InterPro" id="IPR002478">
    <property type="entry name" value="PUA"/>
</dbReference>
<dbReference type="Pfam" id="PF03657">
    <property type="entry name" value="UPF0113"/>
    <property type="match status" value="1"/>
</dbReference>
<dbReference type="InterPro" id="IPR055359">
    <property type="entry name" value="Nip7_N_euk"/>
</dbReference>
<sequence length="273" mass="31042">MKRLSEQQTKILFEKLSKYIGTNVKLLIDRSDGTYCFREMKSRVYYMSEKILKLAETVPKQNTVSVGTCFGKFTKGNKFILHITALAYLAPYAQYKIWLKPAAEQQFLYGNNVAKSGMGRITENTPMYQGVVVMSMSDVPLGFGVAAKSTNDCKMADPLVTCVASFPSEQYNIQRIVFSIHKTAMNRESIYFLPEGSTESTFCYDEDRPRLPLPKLDHTLKRYLESLKPFGTAEELENTKKIIETFRKGIGAKLQTILEEKAAKEKNWRVSSS</sequence>
<dbReference type="InterPro" id="IPR042572">
    <property type="entry name" value="Carn_acyl_trans_N"/>
</dbReference>
<dbReference type="PROSITE" id="PS50890">
    <property type="entry name" value="PUA"/>
    <property type="match status" value="1"/>
</dbReference>
<accession>A0A182P861</accession>
<dbReference type="Gene3D" id="3.10.450.220">
    <property type="match status" value="1"/>
</dbReference>
<dbReference type="Gene3D" id="1.10.275.20">
    <property type="entry name" value="Choline/Carnitine o-acyltransferase"/>
    <property type="match status" value="1"/>
</dbReference>
<dbReference type="AlphaFoldDB" id="A0A182P861"/>
<evidence type="ECO:0000313" key="8">
    <source>
        <dbReference type="Proteomes" id="UP000075885"/>
    </source>
</evidence>
<dbReference type="Proteomes" id="UP000075885">
    <property type="component" value="Unassembled WGS sequence"/>
</dbReference>
<evidence type="ECO:0000256" key="2">
    <source>
        <dbReference type="ARBA" id="ARBA00005005"/>
    </source>
</evidence>
<protein>
    <recommendedName>
        <fullName evidence="3">60S ribosome subunit biogenesis protein NIP7 homolog</fullName>
    </recommendedName>
</protein>
<dbReference type="PANTHER" id="PTHR22589">
    <property type="entry name" value="CARNITINE O-ACYLTRANSFERASE"/>
    <property type="match status" value="1"/>
</dbReference>
<dbReference type="InterPro" id="IPR040598">
    <property type="entry name" value="NIP7_N"/>
</dbReference>
<keyword evidence="4" id="KW-0808">Transferase</keyword>
<proteinExistence type="predicted"/>
<dbReference type="InterPro" id="IPR015947">
    <property type="entry name" value="PUA-like_sf"/>
</dbReference>
<evidence type="ECO:0000256" key="1">
    <source>
        <dbReference type="ARBA" id="ARBA00004087"/>
    </source>
</evidence>
<dbReference type="Pfam" id="PF00755">
    <property type="entry name" value="Carn_acyltransf"/>
    <property type="match status" value="1"/>
</dbReference>
<reference evidence="7" key="2">
    <citation type="submission" date="2020-05" db="UniProtKB">
        <authorList>
            <consortium name="EnsemblMetazoa"/>
        </authorList>
    </citation>
    <scope>IDENTIFICATION</scope>
    <source>
        <strain evidence="7">Epiroticus2</strain>
    </source>
</reference>
<dbReference type="InterPro" id="IPR005155">
    <property type="entry name" value="UPF0113_PUA"/>
</dbReference>
<dbReference type="GO" id="GO:0008458">
    <property type="term" value="F:carnitine O-octanoyltransferase activity"/>
    <property type="evidence" value="ECO:0007669"/>
    <property type="project" value="TreeGrafter"/>
</dbReference>
<evidence type="ECO:0000256" key="5">
    <source>
        <dbReference type="ARBA" id="ARBA00048999"/>
    </source>
</evidence>
<dbReference type="Gene3D" id="2.30.130.10">
    <property type="entry name" value="PUA domain"/>
    <property type="match status" value="1"/>
</dbReference>
<dbReference type="EnsemblMetazoa" id="AEPI003114-RA">
    <property type="protein sequence ID" value="AEPI003114-PA"/>
    <property type="gene ID" value="AEPI003114"/>
</dbReference>
<keyword evidence="4" id="KW-0012">Acyltransferase</keyword>
<dbReference type="Pfam" id="PF17833">
    <property type="entry name" value="pre-PUA_NIP7"/>
    <property type="match status" value="1"/>
</dbReference>
<dbReference type="UniPathway" id="UPA00659"/>
<feature type="domain" description="PUA" evidence="6">
    <location>
        <begin position="95"/>
        <end position="185"/>
    </location>
</feature>
<evidence type="ECO:0000259" key="6">
    <source>
        <dbReference type="SMART" id="SM00359"/>
    </source>
</evidence>
<dbReference type="InterPro" id="IPR036974">
    <property type="entry name" value="PUA_sf"/>
</dbReference>
<dbReference type="GO" id="GO:0005777">
    <property type="term" value="C:peroxisome"/>
    <property type="evidence" value="ECO:0007669"/>
    <property type="project" value="TreeGrafter"/>
</dbReference>
<dbReference type="FunFam" id="3.10.450.220:FF:000001">
    <property type="entry name" value="60S ribosome subunit biogenesis protein NIP7 homolog"/>
    <property type="match status" value="1"/>
</dbReference>
<dbReference type="CDD" id="cd21146">
    <property type="entry name" value="Nip7_N_euk"/>
    <property type="match status" value="1"/>
</dbReference>
<dbReference type="GO" id="GO:0006635">
    <property type="term" value="P:fatty acid beta-oxidation"/>
    <property type="evidence" value="ECO:0007669"/>
    <property type="project" value="UniProtKB-UniPathway"/>
</dbReference>
<name>A0A182P861_9DIPT</name>
<evidence type="ECO:0000256" key="4">
    <source>
        <dbReference type="ARBA" id="ARBA00023315"/>
    </source>
</evidence>
<evidence type="ECO:0000313" key="7">
    <source>
        <dbReference type="EnsemblMetazoa" id="AEPI003114-PA"/>
    </source>
</evidence>
<dbReference type="SUPFAM" id="SSF88802">
    <property type="entry name" value="Pre-PUA domain"/>
    <property type="match status" value="1"/>
</dbReference>
<dbReference type="STRING" id="199890.A0A182P861"/>
<dbReference type="CDD" id="cd21151">
    <property type="entry name" value="PUA_Nip7-like"/>
    <property type="match status" value="1"/>
</dbReference>
<dbReference type="VEuPathDB" id="VectorBase:AEPI003114"/>
<dbReference type="SUPFAM" id="SSF88697">
    <property type="entry name" value="PUA domain-like"/>
    <property type="match status" value="1"/>
</dbReference>
<dbReference type="InterPro" id="IPR039551">
    <property type="entry name" value="Cho/carn_acyl_trans"/>
</dbReference>
<reference evidence="8" key="1">
    <citation type="submission" date="2013-03" db="EMBL/GenBank/DDBJ databases">
        <title>The Genome Sequence of Anopheles epiroticus epiroticus2.</title>
        <authorList>
            <consortium name="The Broad Institute Genomics Platform"/>
            <person name="Neafsey D.E."/>
            <person name="Howell P."/>
            <person name="Walker B."/>
            <person name="Young S.K."/>
            <person name="Zeng Q."/>
            <person name="Gargeya S."/>
            <person name="Fitzgerald M."/>
            <person name="Haas B."/>
            <person name="Abouelleil A."/>
            <person name="Allen A.W."/>
            <person name="Alvarado L."/>
            <person name="Arachchi H.M."/>
            <person name="Berlin A.M."/>
            <person name="Chapman S.B."/>
            <person name="Gainer-Dewar J."/>
            <person name="Goldberg J."/>
            <person name="Griggs A."/>
            <person name="Gujja S."/>
            <person name="Hansen M."/>
            <person name="Howarth C."/>
            <person name="Imamovic A."/>
            <person name="Ireland A."/>
            <person name="Larimer J."/>
            <person name="McCowan C."/>
            <person name="Murphy C."/>
            <person name="Pearson M."/>
            <person name="Poon T.W."/>
            <person name="Priest M."/>
            <person name="Roberts A."/>
            <person name="Saif S."/>
            <person name="Shea T."/>
            <person name="Sisk P."/>
            <person name="Sykes S."/>
            <person name="Wortman J."/>
            <person name="Nusbaum C."/>
            <person name="Birren B."/>
        </authorList>
    </citation>
    <scope>NUCLEOTIDE SEQUENCE [LARGE SCALE GENOMIC DNA]</scope>
    <source>
        <strain evidence="8">Epiroticus2</strain>
    </source>
</reference>
<comment type="function">
    <text evidence="1">Required for proper 34S pre-rRNA processing and 60S ribosome subunit assembly.</text>
</comment>
<dbReference type="PANTHER" id="PTHR22589:SF67">
    <property type="entry name" value="PEROXISOMAL CARNITINE O-OCTANOYLTRANSFERASE"/>
    <property type="match status" value="1"/>
</dbReference>
<comment type="pathway">
    <text evidence="2">Lipid metabolism; fatty acid beta-oxidation.</text>
</comment>